<dbReference type="EMBL" id="MIGC01004270">
    <property type="protein sequence ID" value="PHJ18267.1"/>
    <property type="molecule type" value="Genomic_DNA"/>
</dbReference>
<accession>A0A2C6KL30</accession>
<feature type="non-terminal residue" evidence="1">
    <location>
        <position position="1"/>
    </location>
</feature>
<comment type="caution">
    <text evidence="1">The sequence shown here is derived from an EMBL/GenBank/DDBJ whole genome shotgun (WGS) entry which is preliminary data.</text>
</comment>
<organism evidence="1 2">
    <name type="scientific">Cystoisospora suis</name>
    <dbReference type="NCBI Taxonomy" id="483139"/>
    <lineage>
        <taxon>Eukaryota</taxon>
        <taxon>Sar</taxon>
        <taxon>Alveolata</taxon>
        <taxon>Apicomplexa</taxon>
        <taxon>Conoidasida</taxon>
        <taxon>Coccidia</taxon>
        <taxon>Eucoccidiorida</taxon>
        <taxon>Eimeriorina</taxon>
        <taxon>Sarcocystidae</taxon>
        <taxon>Cystoisospora</taxon>
    </lineage>
</organism>
<evidence type="ECO:0000313" key="1">
    <source>
        <dbReference type="EMBL" id="PHJ18267.1"/>
    </source>
</evidence>
<protein>
    <submittedName>
        <fullName evidence="1">Uncharacterized protein</fullName>
    </submittedName>
</protein>
<proteinExistence type="predicted"/>
<dbReference type="AlphaFoldDB" id="A0A2C6KL30"/>
<dbReference type="RefSeq" id="XP_067919975.1">
    <property type="nucleotide sequence ID" value="XM_068068042.1"/>
</dbReference>
<sequence length="29" mass="3093">PPLDKVVRGVAEGRESVKGHFIVILTGMS</sequence>
<reference evidence="1 2" key="1">
    <citation type="journal article" date="2017" name="Int. J. Parasitol.">
        <title>The genome of the protozoan parasite Cystoisospora suis and a reverse vaccinology approach to identify vaccine candidates.</title>
        <authorList>
            <person name="Palmieri N."/>
            <person name="Shrestha A."/>
            <person name="Ruttkowski B."/>
            <person name="Beck T."/>
            <person name="Vogl C."/>
            <person name="Tomley F."/>
            <person name="Blake D.P."/>
            <person name="Joachim A."/>
        </authorList>
    </citation>
    <scope>NUCLEOTIDE SEQUENCE [LARGE SCALE GENOMIC DNA]</scope>
    <source>
        <strain evidence="1 2">Wien I</strain>
    </source>
</reference>
<dbReference type="GeneID" id="94431253"/>
<dbReference type="Proteomes" id="UP000221165">
    <property type="component" value="Unassembled WGS sequence"/>
</dbReference>
<evidence type="ECO:0000313" key="2">
    <source>
        <dbReference type="Proteomes" id="UP000221165"/>
    </source>
</evidence>
<keyword evidence="2" id="KW-1185">Reference proteome</keyword>
<dbReference type="VEuPathDB" id="ToxoDB:CSUI_007899"/>
<name>A0A2C6KL30_9APIC</name>
<gene>
    <name evidence="1" type="ORF">CSUI_007899</name>
</gene>